<keyword evidence="6 10" id="KW-0408">Iron</keyword>
<dbReference type="SUPFAM" id="SSF48150">
    <property type="entry name" value="DNA-glycosylase"/>
    <property type="match status" value="1"/>
</dbReference>
<dbReference type="Pfam" id="PF00633">
    <property type="entry name" value="HHH"/>
    <property type="match status" value="1"/>
</dbReference>
<dbReference type="HOGENOM" id="CLU_012862_3_3_7"/>
<evidence type="ECO:0000256" key="7">
    <source>
        <dbReference type="ARBA" id="ARBA00023014"/>
    </source>
</evidence>
<feature type="binding site" evidence="10">
    <location>
        <position position="199"/>
    </location>
    <ligand>
        <name>[4Fe-4S] cluster</name>
        <dbReference type="ChEBI" id="CHEBI:49883"/>
    </ligand>
</feature>
<evidence type="ECO:0000256" key="9">
    <source>
        <dbReference type="ARBA" id="ARBA00023295"/>
    </source>
</evidence>
<evidence type="ECO:0000256" key="6">
    <source>
        <dbReference type="ARBA" id="ARBA00023004"/>
    </source>
</evidence>
<keyword evidence="8 10" id="KW-0234">DNA repair</keyword>
<organism evidence="12 13">
    <name type="scientific">Helicobacter cetorum (strain ATCC BAA-540 / CCUG 52418 / MIT 99-5656)</name>
    <dbReference type="NCBI Taxonomy" id="1163745"/>
    <lineage>
        <taxon>Bacteria</taxon>
        <taxon>Pseudomonadati</taxon>
        <taxon>Campylobacterota</taxon>
        <taxon>Epsilonproteobacteria</taxon>
        <taxon>Campylobacterales</taxon>
        <taxon>Helicobacteraceae</taxon>
        <taxon>Helicobacter</taxon>
    </lineage>
</organism>
<feature type="domain" description="HhH-GPD" evidence="11">
    <location>
        <begin position="44"/>
        <end position="190"/>
    </location>
</feature>
<dbReference type="Pfam" id="PF00730">
    <property type="entry name" value="HhH-GPD"/>
    <property type="match status" value="1"/>
</dbReference>
<comment type="cofactor">
    <cofactor evidence="10">
        <name>[4Fe-4S] cluster</name>
        <dbReference type="ChEBI" id="CHEBI:49883"/>
    </cofactor>
    <text evidence="10">Binds 1 [4Fe-4S] cluster.</text>
</comment>
<dbReference type="CDD" id="cd00056">
    <property type="entry name" value="ENDO3c"/>
    <property type="match status" value="1"/>
</dbReference>
<dbReference type="Proteomes" id="UP000005013">
    <property type="component" value="Chromosome"/>
</dbReference>
<proteinExistence type="inferred from homology"/>
<keyword evidence="10" id="KW-0456">Lyase</keyword>
<comment type="similarity">
    <text evidence="1 10">Belongs to the Nth/MutY family.</text>
</comment>
<feature type="binding site" evidence="10">
    <location>
        <position position="192"/>
    </location>
    <ligand>
        <name>[4Fe-4S] cluster</name>
        <dbReference type="ChEBI" id="CHEBI:49883"/>
    </ligand>
</feature>
<keyword evidence="12" id="KW-0255">Endonuclease</keyword>
<dbReference type="SMART" id="SM00478">
    <property type="entry name" value="ENDO3c"/>
    <property type="match status" value="1"/>
</dbReference>
<dbReference type="NCBIfam" id="TIGR01083">
    <property type="entry name" value="nth"/>
    <property type="match status" value="1"/>
</dbReference>
<reference evidence="12 13" key="1">
    <citation type="journal article" date="2013" name="PLoS ONE">
        <title>Sequence Divergence and Conservation in Genomes ofHelicobacter cetorum Strains from a Dolphin and a Whale.</title>
        <authorList>
            <person name="Kersulyte D."/>
            <person name="Rossi M."/>
            <person name="Berg D.E."/>
        </authorList>
    </citation>
    <scope>NUCLEOTIDE SEQUENCE [LARGE SCALE GENOMIC DNA]</scope>
    <source>
        <strain evidence="12 13">MIT 99-5656</strain>
    </source>
</reference>
<feature type="binding site" evidence="10">
    <location>
        <position position="202"/>
    </location>
    <ligand>
        <name>[4Fe-4S] cluster</name>
        <dbReference type="ChEBI" id="CHEBI:49883"/>
    </ligand>
</feature>
<dbReference type="KEGG" id="hcm:HCD_01330"/>
<feature type="binding site" evidence="10">
    <location>
        <position position="208"/>
    </location>
    <ligand>
        <name>[4Fe-4S] cluster</name>
        <dbReference type="ChEBI" id="CHEBI:49883"/>
    </ligand>
</feature>
<evidence type="ECO:0000256" key="10">
    <source>
        <dbReference type="HAMAP-Rule" id="MF_00942"/>
    </source>
</evidence>
<dbReference type="SMART" id="SM00525">
    <property type="entry name" value="FES"/>
    <property type="match status" value="1"/>
</dbReference>
<evidence type="ECO:0000313" key="13">
    <source>
        <dbReference type="Proteomes" id="UP000005013"/>
    </source>
</evidence>
<comment type="catalytic activity">
    <reaction evidence="10">
        <text>2'-deoxyribonucleotide-(2'-deoxyribose 5'-phosphate)-2'-deoxyribonucleotide-DNA = a 3'-end 2'-deoxyribonucleotide-(2,3-dehydro-2,3-deoxyribose 5'-phosphate)-DNA + a 5'-end 5'-phospho-2'-deoxyribonucleoside-DNA + H(+)</text>
        <dbReference type="Rhea" id="RHEA:66592"/>
        <dbReference type="Rhea" id="RHEA-COMP:13180"/>
        <dbReference type="Rhea" id="RHEA-COMP:16897"/>
        <dbReference type="Rhea" id="RHEA-COMP:17067"/>
        <dbReference type="ChEBI" id="CHEBI:15378"/>
        <dbReference type="ChEBI" id="CHEBI:136412"/>
        <dbReference type="ChEBI" id="CHEBI:157695"/>
        <dbReference type="ChEBI" id="CHEBI:167181"/>
        <dbReference type="EC" id="4.2.99.18"/>
    </reaction>
</comment>
<evidence type="ECO:0000256" key="1">
    <source>
        <dbReference type="ARBA" id="ARBA00008343"/>
    </source>
</evidence>
<dbReference type="Gene3D" id="1.10.340.30">
    <property type="entry name" value="Hypothetical protein, domain 2"/>
    <property type="match status" value="1"/>
</dbReference>
<dbReference type="RefSeq" id="WP_014658825.1">
    <property type="nucleotide sequence ID" value="NC_017735.1"/>
</dbReference>
<dbReference type="PIRSF" id="PIRSF001435">
    <property type="entry name" value="Nth"/>
    <property type="match status" value="1"/>
</dbReference>
<keyword evidence="9 10" id="KW-0326">Glycosidase</keyword>
<keyword evidence="2 10" id="KW-0004">4Fe-4S</keyword>
<keyword evidence="4 10" id="KW-0227">DNA damage</keyword>
<dbReference type="Pfam" id="PF10576">
    <property type="entry name" value="EndIII_4Fe-2S"/>
    <property type="match status" value="1"/>
</dbReference>
<dbReference type="PANTHER" id="PTHR10359">
    <property type="entry name" value="A/G-SPECIFIC ADENINE GLYCOSYLASE/ENDONUCLEASE III"/>
    <property type="match status" value="1"/>
</dbReference>
<dbReference type="GO" id="GO:0140078">
    <property type="term" value="F:class I DNA-(apurinic or apyrimidinic site) endonuclease activity"/>
    <property type="evidence" value="ECO:0007669"/>
    <property type="project" value="UniProtKB-EC"/>
</dbReference>
<keyword evidence="13" id="KW-1185">Reference proteome</keyword>
<dbReference type="InterPro" id="IPR003265">
    <property type="entry name" value="HhH-GPD_domain"/>
</dbReference>
<dbReference type="GO" id="GO:0019104">
    <property type="term" value="F:DNA N-glycosylase activity"/>
    <property type="evidence" value="ECO:0007669"/>
    <property type="project" value="UniProtKB-UniRule"/>
</dbReference>
<dbReference type="STRING" id="1163745.HCD_01330"/>
<accession>I0EQS9</accession>
<dbReference type="FunFam" id="1.10.340.30:FF:000001">
    <property type="entry name" value="Endonuclease III"/>
    <property type="match status" value="1"/>
</dbReference>
<dbReference type="InterPro" id="IPR005759">
    <property type="entry name" value="Nth"/>
</dbReference>
<dbReference type="EMBL" id="CP003481">
    <property type="protein sequence ID" value="AFI05298.1"/>
    <property type="molecule type" value="Genomic_DNA"/>
</dbReference>
<keyword evidence="3 10" id="KW-0479">Metal-binding</keyword>
<keyword evidence="10" id="KW-0238">DNA-binding</keyword>
<dbReference type="GO" id="GO:0006285">
    <property type="term" value="P:base-excision repair, AP site formation"/>
    <property type="evidence" value="ECO:0007669"/>
    <property type="project" value="TreeGrafter"/>
</dbReference>
<dbReference type="GO" id="GO:0003677">
    <property type="term" value="F:DNA binding"/>
    <property type="evidence" value="ECO:0007669"/>
    <property type="project" value="UniProtKB-UniRule"/>
</dbReference>
<keyword evidence="5 10" id="KW-0378">Hydrolase</keyword>
<evidence type="ECO:0000256" key="2">
    <source>
        <dbReference type="ARBA" id="ARBA00022485"/>
    </source>
</evidence>
<gene>
    <name evidence="10" type="primary">nth</name>
    <name evidence="12" type="ordered locus">HCD_01330</name>
</gene>
<name>I0EQS9_HELCM</name>
<evidence type="ECO:0000259" key="11">
    <source>
        <dbReference type="SMART" id="SM00478"/>
    </source>
</evidence>
<evidence type="ECO:0000256" key="3">
    <source>
        <dbReference type="ARBA" id="ARBA00022723"/>
    </source>
</evidence>
<dbReference type="AlphaFoldDB" id="I0EQS9"/>
<dbReference type="eggNOG" id="COG0177">
    <property type="taxonomic scope" value="Bacteria"/>
</dbReference>
<dbReference type="OrthoDB" id="9800977at2"/>
<dbReference type="HAMAP" id="MF_00942">
    <property type="entry name" value="Nth"/>
    <property type="match status" value="1"/>
</dbReference>
<sequence>MSLKRTKHYQKALKIKELLLGHYPNLTTELHHKNPYELLVATILSAQCTDARVNSVTPKLFEKYPSVYDLALAPLEEVKEIIQSISYFNNKSKHLINMAQKVVRDFKGIIPSTQKELMSLDGVGQKTANVVLSVCFNANYMAVDTHVFRTTHRLGLSNANTPIKTENELSELFETNLSELHHALILFGRYTCKAKNPLCDACFLKEFCVSKASFKA</sequence>
<evidence type="ECO:0000256" key="5">
    <source>
        <dbReference type="ARBA" id="ARBA00022801"/>
    </source>
</evidence>
<dbReference type="PROSITE" id="PS00764">
    <property type="entry name" value="ENDONUCLEASE_III_1"/>
    <property type="match status" value="1"/>
</dbReference>
<protein>
    <recommendedName>
        <fullName evidence="10">Endonuclease III</fullName>
        <ecNumber evidence="10">4.2.99.18</ecNumber>
    </recommendedName>
    <alternativeName>
        <fullName evidence="10">DNA-(apurinic or apyrimidinic site) lyase</fullName>
    </alternativeName>
</protein>
<dbReference type="GO" id="GO:0051539">
    <property type="term" value="F:4 iron, 4 sulfur cluster binding"/>
    <property type="evidence" value="ECO:0007669"/>
    <property type="project" value="UniProtKB-UniRule"/>
</dbReference>
<evidence type="ECO:0000256" key="8">
    <source>
        <dbReference type="ARBA" id="ARBA00023204"/>
    </source>
</evidence>
<dbReference type="Gene3D" id="1.10.1670.10">
    <property type="entry name" value="Helix-hairpin-Helix base-excision DNA repair enzymes (C-terminal)"/>
    <property type="match status" value="1"/>
</dbReference>
<dbReference type="PATRIC" id="fig|1163745.3.peg.283"/>
<dbReference type="InterPro" id="IPR011257">
    <property type="entry name" value="DNA_glycosylase"/>
</dbReference>
<dbReference type="InterPro" id="IPR023170">
    <property type="entry name" value="HhH_base_excis_C"/>
</dbReference>
<evidence type="ECO:0000256" key="4">
    <source>
        <dbReference type="ARBA" id="ARBA00022763"/>
    </source>
</evidence>
<dbReference type="PANTHER" id="PTHR10359:SF18">
    <property type="entry name" value="ENDONUCLEASE III"/>
    <property type="match status" value="1"/>
</dbReference>
<dbReference type="InterPro" id="IPR003651">
    <property type="entry name" value="Endonuclease3_FeS-loop_motif"/>
</dbReference>
<dbReference type="InterPro" id="IPR000445">
    <property type="entry name" value="HhH_motif"/>
</dbReference>
<keyword evidence="12" id="KW-0540">Nuclease</keyword>
<evidence type="ECO:0000313" key="12">
    <source>
        <dbReference type="EMBL" id="AFI05298.1"/>
    </source>
</evidence>
<dbReference type="EC" id="4.2.99.18" evidence="10"/>
<keyword evidence="7 10" id="KW-0411">Iron-sulfur</keyword>
<dbReference type="GO" id="GO:0046872">
    <property type="term" value="F:metal ion binding"/>
    <property type="evidence" value="ECO:0007669"/>
    <property type="project" value="UniProtKB-KW"/>
</dbReference>
<dbReference type="InterPro" id="IPR004035">
    <property type="entry name" value="Endouclease-III_FeS-bd_BS"/>
</dbReference>
<comment type="function">
    <text evidence="10">DNA repair enzyme that has both DNA N-glycosylase activity and AP-lyase activity. The DNA N-glycosylase activity releases various damaged pyrimidines from DNA by cleaving the N-glycosidic bond, leaving an AP (apurinic/apyrimidinic) site. The AP-lyase activity cleaves the phosphodiester bond 3' to the AP site by a beta-elimination, leaving a 3'-terminal unsaturated sugar and a product with a terminal 5'-phosphate.</text>
</comment>